<dbReference type="AlphaFoldDB" id="C4ID30"/>
<comment type="caution">
    <text evidence="1">The sequence shown here is derived from an EMBL/GenBank/DDBJ whole genome shotgun (WGS) entry which is preliminary data.</text>
</comment>
<name>C4ID30_CLOBU</name>
<accession>C4ID30</accession>
<sequence>MDKNVNNFYGTFKECDKTRGLGGVISVYIINLSVDNYEK</sequence>
<dbReference type="EMBL" id="ACOM01000002">
    <property type="protein sequence ID" value="EEP55791.1"/>
    <property type="molecule type" value="Genomic_DNA"/>
</dbReference>
<evidence type="ECO:0000313" key="1">
    <source>
        <dbReference type="EMBL" id="EEP55791.1"/>
    </source>
</evidence>
<evidence type="ECO:0000313" key="2">
    <source>
        <dbReference type="Proteomes" id="UP000003081"/>
    </source>
</evidence>
<dbReference type="HOGENOM" id="CLU_3307239_0_0_9"/>
<keyword evidence="2" id="KW-1185">Reference proteome</keyword>
<dbReference type="Proteomes" id="UP000003081">
    <property type="component" value="Unassembled WGS sequence"/>
</dbReference>
<reference evidence="1 2" key="1">
    <citation type="submission" date="2009-08" db="EMBL/GenBank/DDBJ databases">
        <authorList>
            <person name="Shrivastava S."/>
            <person name="Brinkac L.B."/>
            <person name="Brown J.L."/>
            <person name="Bruce D.B."/>
            <person name="Detter C."/>
            <person name="Green L.D."/>
            <person name="Munk C.A."/>
            <person name="Rogers Y.C."/>
            <person name="Tapia R."/>
            <person name="Sims D.R."/>
            <person name="Smith L.A."/>
            <person name="Smith T.J."/>
            <person name="Sutton G."/>
            <person name="Brettin T."/>
        </authorList>
    </citation>
    <scope>NUCLEOTIDE SEQUENCE [LARGE SCALE GENOMIC DNA]</scope>
    <source>
        <strain evidence="2">E4 str. BoNT E BL5262</strain>
    </source>
</reference>
<protein>
    <submittedName>
        <fullName evidence="1">Uncharacterized protein</fullName>
    </submittedName>
</protein>
<proteinExistence type="predicted"/>
<organism evidence="1 2">
    <name type="scientific">Clostridium butyricum E4 str. BoNT E BL5262</name>
    <dbReference type="NCBI Taxonomy" id="632245"/>
    <lineage>
        <taxon>Bacteria</taxon>
        <taxon>Bacillati</taxon>
        <taxon>Bacillota</taxon>
        <taxon>Clostridia</taxon>
        <taxon>Eubacteriales</taxon>
        <taxon>Clostridiaceae</taxon>
        <taxon>Clostridium</taxon>
    </lineage>
</organism>
<gene>
    <name evidence="1" type="ORF">CLP_3258</name>
</gene>